<reference evidence="2" key="1">
    <citation type="submission" date="2021-10" db="EMBL/GenBank/DDBJ databases">
        <authorList>
            <person name="Mesa V."/>
        </authorList>
    </citation>
    <scope>NUCLEOTIDE SEQUENCE</scope>
    <source>
        <strain evidence="2">CC3_PB</strain>
    </source>
</reference>
<comment type="caution">
    <text evidence="2">The sequence shown here is derived from an EMBL/GenBank/DDBJ whole genome shotgun (WGS) entry which is preliminary data.</text>
</comment>
<evidence type="ECO:0000313" key="3">
    <source>
        <dbReference type="Proteomes" id="UP000789738"/>
    </source>
</evidence>
<gene>
    <name evidence="2" type="ORF">CNEO_42121</name>
</gene>
<name>A0AA86JHA7_9CLOT</name>
<protein>
    <submittedName>
        <fullName evidence="2">Uncharacterized protein</fullName>
    </submittedName>
</protein>
<proteinExistence type="predicted"/>
<dbReference type="EMBL" id="CAKJVE010000004">
    <property type="protein sequence ID" value="CAG9705858.1"/>
    <property type="molecule type" value="Genomic_DNA"/>
</dbReference>
<evidence type="ECO:0000256" key="1">
    <source>
        <dbReference type="SAM" id="MobiDB-lite"/>
    </source>
</evidence>
<dbReference type="Proteomes" id="UP000789738">
    <property type="component" value="Unassembled WGS sequence"/>
</dbReference>
<feature type="region of interest" description="Disordered" evidence="1">
    <location>
        <begin position="1"/>
        <end position="28"/>
    </location>
</feature>
<organism evidence="2 3">
    <name type="scientific">Clostridium neonatale</name>
    <dbReference type="NCBI Taxonomy" id="137838"/>
    <lineage>
        <taxon>Bacteria</taxon>
        <taxon>Bacillati</taxon>
        <taxon>Bacillota</taxon>
        <taxon>Clostridia</taxon>
        <taxon>Eubacteriales</taxon>
        <taxon>Clostridiaceae</taxon>
        <taxon>Clostridium</taxon>
    </lineage>
</organism>
<dbReference type="AlphaFoldDB" id="A0AA86JHA7"/>
<dbReference type="RefSeq" id="WP_210885846.1">
    <property type="nucleotide sequence ID" value="NZ_CAKJVE010000004.1"/>
</dbReference>
<accession>A0AA86JHA7</accession>
<evidence type="ECO:0000313" key="2">
    <source>
        <dbReference type="EMBL" id="CAG9705858.1"/>
    </source>
</evidence>
<sequence>MGRPPKSYLQLVNEKKSHRTKSELKQRKSQEEALLTQVKIKEFKSTKENEIAHKEFSRIIKLFKKIDKNDDLFAGVLNRYCMLKAECEDFENKRETFYKNFDDLEEEWERQNELPSKERTMTPLDYFKLKGQYQGQIVALDKQIQNKRKMMLDIEKENLMTVSSALRSIPKKQINSDNNSSDQDEFDILFK</sequence>